<name>A0A384ZWE6_9CAUD</name>
<proteinExistence type="predicted"/>
<evidence type="ECO:0000313" key="2">
    <source>
        <dbReference type="Proteomes" id="UP000263742"/>
    </source>
</evidence>
<reference evidence="1 2" key="1">
    <citation type="journal article" date="2018" name="Front. Microbiol.">
        <title>Jumbo Bacteriophages Are Represented Within an Increasing Diversity of Environmental Viruses Infecting the Emerging Phytopathogen, Dickeya solani.</title>
        <authorList>
            <person name="Day A.W."/>
            <person name="Ahn J."/>
            <person name="Salmond G.P.C."/>
        </authorList>
    </citation>
    <scope>NUCLEOTIDE SEQUENCE [LARGE SCALE GENOMIC DNA]</scope>
</reference>
<sequence length="69" mass="7723">MKTLLDELNTLLANSELNLPSFRCNVSRSGQNKQWLEKNLKRHPSCPDRIKQLVAMPMAALISSPSEAS</sequence>
<evidence type="ECO:0000313" key="1">
    <source>
        <dbReference type="EMBL" id="AXG66554.1"/>
    </source>
</evidence>
<accession>A0A384ZWE6</accession>
<organism evidence="1 2">
    <name type="scientific">Dickeya phage vB_DsoM_JA13</name>
    <dbReference type="NCBI Taxonomy" id="2283030"/>
    <lineage>
        <taxon>Viruses</taxon>
        <taxon>Duplodnaviria</taxon>
        <taxon>Heunggongvirae</taxon>
        <taxon>Uroviricota</taxon>
        <taxon>Caudoviricetes</taxon>
        <taxon>Salmondvirus</taxon>
        <taxon>Salmondvirus JA11</taxon>
    </lineage>
</organism>
<dbReference type="EMBL" id="MH460460">
    <property type="protein sequence ID" value="AXG66554.1"/>
    <property type="molecule type" value="Genomic_DNA"/>
</dbReference>
<gene>
    <name evidence="1" type="ORF">JA13_151</name>
</gene>
<protein>
    <submittedName>
        <fullName evidence="1">Uncharacterized protein</fullName>
    </submittedName>
</protein>
<dbReference type="Proteomes" id="UP000263742">
    <property type="component" value="Segment"/>
</dbReference>